<dbReference type="GO" id="GO:0004252">
    <property type="term" value="F:serine-type endopeptidase activity"/>
    <property type="evidence" value="ECO:0007669"/>
    <property type="project" value="InterPro"/>
</dbReference>
<organism evidence="3 4">
    <name type="scientific">Drosophila busckii</name>
    <name type="common">Fruit fly</name>
    <dbReference type="NCBI Taxonomy" id="30019"/>
    <lineage>
        <taxon>Eukaryota</taxon>
        <taxon>Metazoa</taxon>
        <taxon>Ecdysozoa</taxon>
        <taxon>Arthropoda</taxon>
        <taxon>Hexapoda</taxon>
        <taxon>Insecta</taxon>
        <taxon>Pterygota</taxon>
        <taxon>Neoptera</taxon>
        <taxon>Endopterygota</taxon>
        <taxon>Diptera</taxon>
        <taxon>Brachycera</taxon>
        <taxon>Muscomorpha</taxon>
        <taxon>Ephydroidea</taxon>
        <taxon>Drosophilidae</taxon>
        <taxon>Drosophila</taxon>
    </lineage>
</organism>
<name>A0A0M4EAH7_DROBS</name>
<dbReference type="InterPro" id="IPR001314">
    <property type="entry name" value="Peptidase_S1A"/>
</dbReference>
<dbReference type="PANTHER" id="PTHR24260:SF134">
    <property type="entry name" value="AT07769P-RELATED"/>
    <property type="match status" value="1"/>
</dbReference>
<evidence type="ECO:0000313" key="3">
    <source>
        <dbReference type="EMBL" id="ALC44266.1"/>
    </source>
</evidence>
<dbReference type="STRING" id="30019.A0A0M4EAH7"/>
<dbReference type="Proteomes" id="UP000494163">
    <property type="component" value="Chromosome 3L"/>
</dbReference>
<proteinExistence type="predicted"/>
<gene>
    <name evidence="3" type="ORF">Dbus_chr3Lg1432</name>
</gene>
<dbReference type="Gene3D" id="2.40.10.10">
    <property type="entry name" value="Trypsin-like serine proteases"/>
    <property type="match status" value="2"/>
</dbReference>
<keyword evidence="4" id="KW-1185">Reference proteome</keyword>
<dbReference type="SMART" id="SM00020">
    <property type="entry name" value="Tryp_SPc"/>
    <property type="match status" value="1"/>
</dbReference>
<dbReference type="OMA" id="MMCTALA"/>
<evidence type="ECO:0000259" key="2">
    <source>
        <dbReference type="PROSITE" id="PS50240"/>
    </source>
</evidence>
<dbReference type="GO" id="GO:0006508">
    <property type="term" value="P:proteolysis"/>
    <property type="evidence" value="ECO:0007669"/>
    <property type="project" value="InterPro"/>
</dbReference>
<dbReference type="Pfam" id="PF00089">
    <property type="entry name" value="Trypsin"/>
    <property type="match status" value="1"/>
</dbReference>
<reference evidence="3 4" key="1">
    <citation type="submission" date="2015-08" db="EMBL/GenBank/DDBJ databases">
        <title>Ancestral chromatin configuration constrains chromatin evolution on differentiating sex chromosomes in Drosophila.</title>
        <authorList>
            <person name="Zhou Q."/>
            <person name="Bachtrog D."/>
        </authorList>
    </citation>
    <scope>NUCLEOTIDE SEQUENCE [LARGE SCALE GENOMIC DNA]</scope>
    <source>
        <tissue evidence="3">Whole larvae</tissue>
    </source>
</reference>
<keyword evidence="1" id="KW-0732">Signal</keyword>
<dbReference type="OrthoDB" id="5565075at2759"/>
<feature type="chain" id="PRO_5005793002" evidence="1">
    <location>
        <begin position="19"/>
        <end position="269"/>
    </location>
</feature>
<feature type="domain" description="Peptidase S1" evidence="2">
    <location>
        <begin position="40"/>
        <end position="264"/>
    </location>
</feature>
<dbReference type="CDD" id="cd00190">
    <property type="entry name" value="Tryp_SPc"/>
    <property type="match status" value="1"/>
</dbReference>
<dbReference type="InterPro" id="IPR051333">
    <property type="entry name" value="CLIP_Serine_Protease"/>
</dbReference>
<dbReference type="AlphaFoldDB" id="A0A0M4EAH7"/>
<accession>A0A0M4EAH7</accession>
<evidence type="ECO:0000313" key="4">
    <source>
        <dbReference type="Proteomes" id="UP000494163"/>
    </source>
</evidence>
<dbReference type="InterPro" id="IPR001254">
    <property type="entry name" value="Trypsin_dom"/>
</dbReference>
<sequence>MQNFIYLTLLLLVASSGSNKQLKLQLLRNIPLPKAQQFDFFGGYKPAANEINYVVALNFRSGSSSWFCAGTLIAHRWLLTVASCTSGAAQVKISLGASNRRRMQSVLRVSSKCFFAHAAYNGYYENDIALIQIPYVEYTPRVQAAILPQASGDYSQVRALTAGWGEHKGSSLHNLELRVVQLRTLHNAHCKGYGKHFTPDMICAQLPNKEHSCHLDSGSPLVLRRQPLLIGIASFGTQLGCKSNAPLGYTRITAYVSWINNTMQANENL</sequence>
<dbReference type="EMBL" id="CP012525">
    <property type="protein sequence ID" value="ALC44266.1"/>
    <property type="molecule type" value="Genomic_DNA"/>
</dbReference>
<dbReference type="PROSITE" id="PS50240">
    <property type="entry name" value="TRYPSIN_DOM"/>
    <property type="match status" value="1"/>
</dbReference>
<dbReference type="InterPro" id="IPR043504">
    <property type="entry name" value="Peptidase_S1_PA_chymotrypsin"/>
</dbReference>
<protein>
    <submittedName>
        <fullName evidence="3">Maker717</fullName>
    </submittedName>
</protein>
<dbReference type="InterPro" id="IPR009003">
    <property type="entry name" value="Peptidase_S1_PA"/>
</dbReference>
<dbReference type="PANTHER" id="PTHR24260">
    <property type="match status" value="1"/>
</dbReference>
<feature type="signal peptide" evidence="1">
    <location>
        <begin position="1"/>
        <end position="18"/>
    </location>
</feature>
<evidence type="ECO:0000256" key="1">
    <source>
        <dbReference type="SAM" id="SignalP"/>
    </source>
</evidence>
<dbReference type="SMR" id="A0A0M4EAH7"/>
<dbReference type="PRINTS" id="PR00722">
    <property type="entry name" value="CHYMOTRYPSIN"/>
</dbReference>
<dbReference type="SUPFAM" id="SSF50494">
    <property type="entry name" value="Trypsin-like serine proteases"/>
    <property type="match status" value="1"/>
</dbReference>